<dbReference type="EMBL" id="JABANP010000398">
    <property type="protein sequence ID" value="KAF4682935.1"/>
    <property type="molecule type" value="Genomic_DNA"/>
</dbReference>
<feature type="non-terminal residue" evidence="2">
    <location>
        <position position="1"/>
    </location>
</feature>
<proteinExistence type="predicted"/>
<feature type="region of interest" description="Disordered" evidence="1">
    <location>
        <begin position="108"/>
        <end position="136"/>
    </location>
</feature>
<gene>
    <name evidence="2" type="ORF">FOZ60_009799</name>
</gene>
<dbReference type="AlphaFoldDB" id="A0A7J6NGC4"/>
<reference evidence="2 3" key="1">
    <citation type="submission" date="2020-04" db="EMBL/GenBank/DDBJ databases">
        <title>Perkinsus olseni comparative genomics.</title>
        <authorList>
            <person name="Bogema D.R."/>
        </authorList>
    </citation>
    <scope>NUCLEOTIDE SEQUENCE [LARGE SCALE GENOMIC DNA]</scope>
    <source>
        <strain evidence="2">00978-12</strain>
    </source>
</reference>
<evidence type="ECO:0000256" key="1">
    <source>
        <dbReference type="SAM" id="MobiDB-lite"/>
    </source>
</evidence>
<accession>A0A7J6NGC4</accession>
<organism evidence="2 3">
    <name type="scientific">Perkinsus olseni</name>
    <name type="common">Perkinsus atlanticus</name>
    <dbReference type="NCBI Taxonomy" id="32597"/>
    <lineage>
        <taxon>Eukaryota</taxon>
        <taxon>Sar</taxon>
        <taxon>Alveolata</taxon>
        <taxon>Perkinsozoa</taxon>
        <taxon>Perkinsea</taxon>
        <taxon>Perkinsida</taxon>
        <taxon>Perkinsidae</taxon>
        <taxon>Perkinsus</taxon>
    </lineage>
</organism>
<evidence type="ECO:0000313" key="2">
    <source>
        <dbReference type="EMBL" id="KAF4682935.1"/>
    </source>
</evidence>
<name>A0A7J6NGC4_PEROL</name>
<sequence>SRGPAKPDALERQSTLEKKQRDIILIGSRTRTYVSIDPSEGALRSLENAKAPARGAKRRSEKLRKKDEEADITGAEPRTGRKRLVGTLDCLKNVYGVVPGYMRMSTLQRGRKERMSSGKKYTASSKLAANSCAAGE</sequence>
<evidence type="ECO:0000313" key="3">
    <source>
        <dbReference type="Proteomes" id="UP000541610"/>
    </source>
</evidence>
<protein>
    <submittedName>
        <fullName evidence="2">Uncharacterized protein</fullName>
    </submittedName>
</protein>
<feature type="region of interest" description="Disordered" evidence="1">
    <location>
        <begin position="45"/>
        <end position="79"/>
    </location>
</feature>
<dbReference type="Proteomes" id="UP000541610">
    <property type="component" value="Unassembled WGS sequence"/>
</dbReference>
<comment type="caution">
    <text evidence="2">The sequence shown here is derived from an EMBL/GenBank/DDBJ whole genome shotgun (WGS) entry which is preliminary data.</text>
</comment>